<feature type="transmembrane region" description="Helical" evidence="1">
    <location>
        <begin position="126"/>
        <end position="145"/>
    </location>
</feature>
<feature type="transmembrane region" description="Helical" evidence="1">
    <location>
        <begin position="12"/>
        <end position="32"/>
    </location>
</feature>
<comment type="caution">
    <text evidence="2">The sequence shown here is derived from an EMBL/GenBank/DDBJ whole genome shotgun (WGS) entry which is preliminary data.</text>
</comment>
<evidence type="ECO:0000313" key="2">
    <source>
        <dbReference type="EMBL" id="RVU04590.1"/>
    </source>
</evidence>
<sequence>MRRTKPAKPADRAARILLLASAVWLVGLRAYFALFRPPLLPEDVRFIGLSTANTALNSPGLGRWLRLVFIVLGGFIAASGFVTAYVALSLEQGASLAREALLAAAGSTGVGLMVVVNFVIGSDFHWLLIGPPLLWAAALACRWRARSPL</sequence>
<dbReference type="RefSeq" id="WP_127709241.1">
    <property type="nucleotide sequence ID" value="NZ_SACO01000007.1"/>
</dbReference>
<keyword evidence="1" id="KW-0812">Transmembrane</keyword>
<dbReference type="Proteomes" id="UP000282837">
    <property type="component" value="Unassembled WGS sequence"/>
</dbReference>
<dbReference type="AlphaFoldDB" id="A0A3S2URR8"/>
<proteinExistence type="predicted"/>
<reference evidence="2 3" key="1">
    <citation type="submission" date="2019-01" db="EMBL/GenBank/DDBJ databases">
        <authorList>
            <person name="Chen W.-M."/>
        </authorList>
    </citation>
    <scope>NUCLEOTIDE SEQUENCE [LARGE SCALE GENOMIC DNA]</scope>
    <source>
        <strain evidence="2 3">FSY-9</strain>
    </source>
</reference>
<gene>
    <name evidence="2" type="ORF">EOE18_10455</name>
</gene>
<evidence type="ECO:0000313" key="3">
    <source>
        <dbReference type="Proteomes" id="UP000282837"/>
    </source>
</evidence>
<accession>A0A3S2URR8</accession>
<keyword evidence="1" id="KW-1133">Transmembrane helix</keyword>
<feature type="transmembrane region" description="Helical" evidence="1">
    <location>
        <begin position="64"/>
        <end position="88"/>
    </location>
</feature>
<dbReference type="OrthoDB" id="8854344at2"/>
<evidence type="ECO:0000256" key="1">
    <source>
        <dbReference type="SAM" id="Phobius"/>
    </source>
</evidence>
<name>A0A3S2URR8_9SPHN</name>
<keyword evidence="3" id="KW-1185">Reference proteome</keyword>
<dbReference type="EMBL" id="SACO01000007">
    <property type="protein sequence ID" value="RVU04590.1"/>
    <property type="molecule type" value="Genomic_DNA"/>
</dbReference>
<keyword evidence="1" id="KW-0472">Membrane</keyword>
<organism evidence="2 3">
    <name type="scientific">Novosphingobium umbonatum</name>
    <dbReference type="NCBI Taxonomy" id="1908524"/>
    <lineage>
        <taxon>Bacteria</taxon>
        <taxon>Pseudomonadati</taxon>
        <taxon>Pseudomonadota</taxon>
        <taxon>Alphaproteobacteria</taxon>
        <taxon>Sphingomonadales</taxon>
        <taxon>Sphingomonadaceae</taxon>
        <taxon>Novosphingobium</taxon>
    </lineage>
</organism>
<protein>
    <submittedName>
        <fullName evidence="2">Uncharacterized protein</fullName>
    </submittedName>
</protein>
<feature type="transmembrane region" description="Helical" evidence="1">
    <location>
        <begin position="100"/>
        <end position="120"/>
    </location>
</feature>